<name>A0A3P7IU98_STRVU</name>
<reference evidence="1 2" key="1">
    <citation type="submission" date="2018-11" db="EMBL/GenBank/DDBJ databases">
        <authorList>
            <consortium name="Pathogen Informatics"/>
        </authorList>
    </citation>
    <scope>NUCLEOTIDE SEQUENCE [LARGE SCALE GENOMIC DNA]</scope>
</reference>
<gene>
    <name evidence="1" type="ORF">SVUK_LOCUS2825</name>
</gene>
<protein>
    <submittedName>
        <fullName evidence="1">Uncharacterized protein</fullName>
    </submittedName>
</protein>
<feature type="non-terminal residue" evidence="1">
    <location>
        <position position="1"/>
    </location>
</feature>
<keyword evidence="2" id="KW-1185">Reference proteome</keyword>
<dbReference type="Proteomes" id="UP000270094">
    <property type="component" value="Unassembled WGS sequence"/>
</dbReference>
<evidence type="ECO:0000313" key="2">
    <source>
        <dbReference type="Proteomes" id="UP000270094"/>
    </source>
</evidence>
<sequence>DLLSTCQKRQVDRVDFEVEGEPRTVCWKCYCFSGEESSRTRSGSQSLDMASFEGEFEEGFIDFLNKLEQRQEQIKESALRLLSPPGIMTADHNRIEKSVQTAPVCLPAEAFVPEVVTLMKTS</sequence>
<dbReference type="OrthoDB" id="5870002at2759"/>
<accession>A0A3P7IU98</accession>
<evidence type="ECO:0000313" key="1">
    <source>
        <dbReference type="EMBL" id="VDM67827.1"/>
    </source>
</evidence>
<dbReference type="EMBL" id="UYYB01006657">
    <property type="protein sequence ID" value="VDM67827.1"/>
    <property type="molecule type" value="Genomic_DNA"/>
</dbReference>
<dbReference type="AlphaFoldDB" id="A0A3P7IU98"/>
<organism evidence="1 2">
    <name type="scientific">Strongylus vulgaris</name>
    <name type="common">Blood worm</name>
    <dbReference type="NCBI Taxonomy" id="40348"/>
    <lineage>
        <taxon>Eukaryota</taxon>
        <taxon>Metazoa</taxon>
        <taxon>Ecdysozoa</taxon>
        <taxon>Nematoda</taxon>
        <taxon>Chromadorea</taxon>
        <taxon>Rhabditida</taxon>
        <taxon>Rhabditina</taxon>
        <taxon>Rhabditomorpha</taxon>
        <taxon>Strongyloidea</taxon>
        <taxon>Strongylidae</taxon>
        <taxon>Strongylus</taxon>
    </lineage>
</organism>
<proteinExistence type="predicted"/>